<feature type="region of interest" description="Disordered" evidence="1">
    <location>
        <begin position="79"/>
        <end position="102"/>
    </location>
</feature>
<accession>G0TRY5</accession>
<name>G0TRY5_TRYVY</name>
<organism evidence="2">
    <name type="scientific">Trypanosoma vivax (strain Y486)</name>
    <dbReference type="NCBI Taxonomy" id="1055687"/>
    <lineage>
        <taxon>Eukaryota</taxon>
        <taxon>Discoba</taxon>
        <taxon>Euglenozoa</taxon>
        <taxon>Kinetoplastea</taxon>
        <taxon>Metakinetoplastina</taxon>
        <taxon>Trypanosomatida</taxon>
        <taxon>Trypanosomatidae</taxon>
        <taxon>Trypanosoma</taxon>
        <taxon>Duttonella</taxon>
    </lineage>
</organism>
<proteinExistence type="predicted"/>
<evidence type="ECO:0000313" key="2">
    <source>
        <dbReference type="EMBL" id="CCC46709.1"/>
    </source>
</evidence>
<protein>
    <submittedName>
        <fullName evidence="2">Uncharacterized protein</fullName>
    </submittedName>
</protein>
<dbReference type="AlphaFoldDB" id="G0TRY5"/>
<reference evidence="2" key="1">
    <citation type="journal article" date="2012" name="Proc. Natl. Acad. Sci. U.S.A.">
        <title>Antigenic diversity is generated by distinct evolutionary mechanisms in African trypanosome species.</title>
        <authorList>
            <person name="Jackson A.P."/>
            <person name="Berry A."/>
            <person name="Aslett M."/>
            <person name="Allison H.C."/>
            <person name="Burton P."/>
            <person name="Vavrova-Anderson J."/>
            <person name="Brown R."/>
            <person name="Browne H."/>
            <person name="Corton N."/>
            <person name="Hauser H."/>
            <person name="Gamble J."/>
            <person name="Gilderthorp R."/>
            <person name="Marcello L."/>
            <person name="McQuillan J."/>
            <person name="Otto T.D."/>
            <person name="Quail M.A."/>
            <person name="Sanders M.J."/>
            <person name="van Tonder A."/>
            <person name="Ginger M.L."/>
            <person name="Field M.C."/>
            <person name="Barry J.D."/>
            <person name="Hertz-Fowler C."/>
            <person name="Berriman M."/>
        </authorList>
    </citation>
    <scope>NUCLEOTIDE SEQUENCE</scope>
    <source>
        <strain evidence="2">Y486</strain>
    </source>
</reference>
<dbReference type="EMBL" id="HE573018">
    <property type="protein sequence ID" value="CCC46709.1"/>
    <property type="molecule type" value="Genomic_DNA"/>
</dbReference>
<gene>
    <name evidence="2" type="ORF">TVY486_0201220</name>
</gene>
<evidence type="ECO:0000256" key="1">
    <source>
        <dbReference type="SAM" id="MobiDB-lite"/>
    </source>
</evidence>
<sequence>MKILSLLWPSLKAANNVSTITRFTQKEYTNFKAHCYVSLHTKQKLSKREKRHLVQLIFKCLLLISVEFSNHNINNNNGKAMDGSWRSPHHGVHAQTLQQIKK</sequence>